<organism evidence="2 3">
    <name type="scientific">Micractinium conductrix</name>
    <dbReference type="NCBI Taxonomy" id="554055"/>
    <lineage>
        <taxon>Eukaryota</taxon>
        <taxon>Viridiplantae</taxon>
        <taxon>Chlorophyta</taxon>
        <taxon>core chlorophytes</taxon>
        <taxon>Trebouxiophyceae</taxon>
        <taxon>Chlorellales</taxon>
        <taxon>Chlorellaceae</taxon>
        <taxon>Chlorella clade</taxon>
        <taxon>Micractinium</taxon>
    </lineage>
</organism>
<dbReference type="OrthoDB" id="420187at2759"/>
<evidence type="ECO:0000256" key="1">
    <source>
        <dbReference type="SAM" id="Phobius"/>
    </source>
</evidence>
<evidence type="ECO:0000313" key="3">
    <source>
        <dbReference type="Proteomes" id="UP000239649"/>
    </source>
</evidence>
<proteinExistence type="predicted"/>
<sequence>MHDLYTDSHGKCFCAQHRREVCHECCCDHRLTNWLTKLGSWTDAQSEALNDKMDRLQEVEHRAMLAQWRAEGHAEPLTLRRWRRLPLQRGSVAEAATAVSAAAAEGAGAAAAGSGGAGAVEASAAAGGNGGGGGGSGKAELVSWKQLAALGGRPAEGKLLELRIVSQPVPFLRHTFEGKDHRGEVLRVACYSDEAPQGLALGRVFRWRSPRFHQFMDGSSGARIEDEDVGNITVADNLMAARTHQPAPAVAMFKRFLTLLMVALFVMLAVVAPMAAADGPRRALQGKPTDIPPKWGNKCQKICKEAGCPPEAILDCTVACVDYSQTVGAGYTPTCGPSRK</sequence>
<keyword evidence="1" id="KW-0812">Transmembrane</keyword>
<name>A0A2P6VKA7_9CHLO</name>
<keyword evidence="1" id="KW-1133">Transmembrane helix</keyword>
<gene>
    <name evidence="2" type="ORF">C2E20_2389</name>
</gene>
<comment type="caution">
    <text evidence="2">The sequence shown here is derived from an EMBL/GenBank/DDBJ whole genome shotgun (WGS) entry which is preliminary data.</text>
</comment>
<dbReference type="AlphaFoldDB" id="A0A2P6VKA7"/>
<evidence type="ECO:0000313" key="2">
    <source>
        <dbReference type="EMBL" id="PSC74529.1"/>
    </source>
</evidence>
<keyword evidence="1" id="KW-0472">Membrane</keyword>
<accession>A0A2P6VKA7</accession>
<protein>
    <submittedName>
        <fullName evidence="2">Uncharacterized protein</fullName>
    </submittedName>
</protein>
<feature type="transmembrane region" description="Helical" evidence="1">
    <location>
        <begin position="256"/>
        <end position="277"/>
    </location>
</feature>
<dbReference type="EMBL" id="LHPF02000004">
    <property type="protein sequence ID" value="PSC74529.1"/>
    <property type="molecule type" value="Genomic_DNA"/>
</dbReference>
<dbReference type="Proteomes" id="UP000239649">
    <property type="component" value="Unassembled WGS sequence"/>
</dbReference>
<keyword evidence="3" id="KW-1185">Reference proteome</keyword>
<reference evidence="2 3" key="1">
    <citation type="journal article" date="2018" name="Plant J.">
        <title>Genome sequences of Chlorella sorokiniana UTEX 1602 and Micractinium conductrix SAG 241.80: implications to maltose excretion by a green alga.</title>
        <authorList>
            <person name="Arriola M.B."/>
            <person name="Velmurugan N."/>
            <person name="Zhang Y."/>
            <person name="Plunkett M.H."/>
            <person name="Hondzo H."/>
            <person name="Barney B.M."/>
        </authorList>
    </citation>
    <scope>NUCLEOTIDE SEQUENCE [LARGE SCALE GENOMIC DNA]</scope>
    <source>
        <strain evidence="2 3">SAG 241.80</strain>
    </source>
</reference>